<reference evidence="3" key="1">
    <citation type="submission" date="2020-11" db="EMBL/GenBank/DDBJ databases">
        <authorList>
            <person name="Tran Van P."/>
        </authorList>
    </citation>
    <scope>NUCLEOTIDE SEQUENCE</scope>
</reference>
<accession>A0A7R9D425</accession>
<sequence>MAGIILLSVACASIFVAFNSAGISAQYADSSIINASVALGGVCTQSYHCRTNNTLCAQQVCACAVSFVPSFDNIECLPVRYRFNESCVENQQCNLTEGGLCKVQRCECQDDYRITDNLSRCVRAVGLNGRCLTDSECYLQAHAHQTQRTTCVNSTCVCNSGFIPSPDNTRCNGVESGQCHQSTHGIRADENEKNKSFWGIGTDAAGSAKTLVKKSLAGPEVPEKPPPVHPTKIRTSISPSSAVELSATSALANYATEAVLHTSTESRNVSTLYKIKDEEALKAVLPEEKEPVGLAFATSPVPPPNIASGVPEASVYSSTLPDLFSKVARSARDGGEHRAQNIDDYHREGDKRAISHEGSHTIASPIKDWLIGTIYIVPTKHRTISRAVVGLLQTQMG</sequence>
<dbReference type="PANTHER" id="PTHR39069">
    <property type="entry name" value="ECDYSONE-INDUCIBLE GENE E1, ISOFORM A"/>
    <property type="match status" value="1"/>
</dbReference>
<organism evidence="3">
    <name type="scientific">Timema poppense</name>
    <name type="common">Walking stick</name>
    <dbReference type="NCBI Taxonomy" id="170557"/>
    <lineage>
        <taxon>Eukaryota</taxon>
        <taxon>Metazoa</taxon>
        <taxon>Ecdysozoa</taxon>
        <taxon>Arthropoda</taxon>
        <taxon>Hexapoda</taxon>
        <taxon>Insecta</taxon>
        <taxon>Pterygota</taxon>
        <taxon>Neoptera</taxon>
        <taxon>Polyneoptera</taxon>
        <taxon>Phasmatodea</taxon>
        <taxon>Timematodea</taxon>
        <taxon>Timematoidea</taxon>
        <taxon>Timematidae</taxon>
        <taxon>Timema</taxon>
    </lineage>
</organism>
<dbReference type="PANTHER" id="PTHR39069:SF8">
    <property type="entry name" value="FI17111P1"/>
    <property type="match status" value="1"/>
</dbReference>
<feature type="signal peptide" evidence="1">
    <location>
        <begin position="1"/>
        <end position="25"/>
    </location>
</feature>
<dbReference type="Pfam" id="PF01683">
    <property type="entry name" value="EB"/>
    <property type="match status" value="1"/>
</dbReference>
<name>A0A7R9D425_TIMPO</name>
<protein>
    <recommendedName>
        <fullName evidence="2">EB domain-containing protein</fullName>
    </recommendedName>
</protein>
<evidence type="ECO:0000259" key="2">
    <source>
        <dbReference type="Pfam" id="PF01683"/>
    </source>
</evidence>
<feature type="domain" description="EB" evidence="2">
    <location>
        <begin position="119"/>
        <end position="167"/>
    </location>
</feature>
<gene>
    <name evidence="3" type="ORF">TPSB3V08_LOCUS5320</name>
</gene>
<evidence type="ECO:0000256" key="1">
    <source>
        <dbReference type="SAM" id="SignalP"/>
    </source>
</evidence>
<evidence type="ECO:0000313" key="3">
    <source>
        <dbReference type="EMBL" id="CAD7406186.1"/>
    </source>
</evidence>
<keyword evidence="1" id="KW-0732">Signal</keyword>
<dbReference type="InterPro" id="IPR006149">
    <property type="entry name" value="EB_dom"/>
</dbReference>
<dbReference type="AlphaFoldDB" id="A0A7R9D425"/>
<dbReference type="EMBL" id="OD002815">
    <property type="protein sequence ID" value="CAD7406186.1"/>
    <property type="molecule type" value="Genomic_DNA"/>
</dbReference>
<proteinExistence type="predicted"/>
<feature type="chain" id="PRO_5031040799" description="EB domain-containing protein" evidence="1">
    <location>
        <begin position="26"/>
        <end position="397"/>
    </location>
</feature>